<keyword evidence="1" id="KW-1133">Transmembrane helix</keyword>
<keyword evidence="2" id="KW-0378">Hydrolase</keyword>
<name>A0A943QZ17_STRVE</name>
<comment type="caution">
    <text evidence="2">The sequence shown here is derived from an EMBL/GenBank/DDBJ whole genome shotgun (WGS) entry which is preliminary data.</text>
</comment>
<keyword evidence="1" id="KW-0472">Membrane</keyword>
<keyword evidence="2" id="KW-0482">Metalloprotease</keyword>
<feature type="transmembrane region" description="Helical" evidence="1">
    <location>
        <begin position="33"/>
        <end position="51"/>
    </location>
</feature>
<dbReference type="AlphaFoldDB" id="A0A943QZ17"/>
<accession>A0A943QZ17</accession>
<sequence length="72" mass="8222">MTKKETRTLILFGVSIIFVNLVLRLLLKPLPEEIAFLIKTLGLGCGYYFLVHKRLGLKIKSTKKISWSETLS</sequence>
<keyword evidence="1" id="KW-0812">Transmembrane</keyword>
<feature type="transmembrane region" description="Helical" evidence="1">
    <location>
        <begin position="9"/>
        <end position="27"/>
    </location>
</feature>
<reference evidence="2" key="1">
    <citation type="submission" date="2021-05" db="EMBL/GenBank/DDBJ databases">
        <title>Infant gut strain persistence is associated with maternal origin, phylogeny, and functional potential including surface adhesion and iron acquisition.</title>
        <authorList>
            <person name="Lou Y.C."/>
        </authorList>
    </citation>
    <scope>NUCLEOTIDE SEQUENCE</scope>
    <source>
        <strain evidence="2">L3_122_031G1_dasL3_122_031G1_maxbin2.maxbin.025s ta_sub</strain>
    </source>
</reference>
<dbReference type="GO" id="GO:0008237">
    <property type="term" value="F:metallopeptidase activity"/>
    <property type="evidence" value="ECO:0007669"/>
    <property type="project" value="UniProtKB-KW"/>
</dbReference>
<evidence type="ECO:0000256" key="1">
    <source>
        <dbReference type="SAM" id="Phobius"/>
    </source>
</evidence>
<organism evidence="2 3">
    <name type="scientific">Streptococcus vestibularis</name>
    <dbReference type="NCBI Taxonomy" id="1343"/>
    <lineage>
        <taxon>Bacteria</taxon>
        <taxon>Bacillati</taxon>
        <taxon>Bacillota</taxon>
        <taxon>Bacilli</taxon>
        <taxon>Lactobacillales</taxon>
        <taxon>Streptococcaceae</taxon>
        <taxon>Streptococcus</taxon>
    </lineage>
</organism>
<evidence type="ECO:0000313" key="2">
    <source>
        <dbReference type="EMBL" id="MBS6098899.1"/>
    </source>
</evidence>
<gene>
    <name evidence="2" type="ORF">KH901_10870</name>
</gene>
<dbReference type="EMBL" id="JAHAGS010000484">
    <property type="protein sequence ID" value="MBS6098899.1"/>
    <property type="molecule type" value="Genomic_DNA"/>
</dbReference>
<dbReference type="Proteomes" id="UP000703822">
    <property type="component" value="Unassembled WGS sequence"/>
</dbReference>
<feature type="non-terminal residue" evidence="2">
    <location>
        <position position="72"/>
    </location>
</feature>
<protein>
    <submittedName>
        <fullName evidence="2">CPBP family intramembrane metalloprotease</fullName>
    </submittedName>
</protein>
<keyword evidence="2" id="KW-0645">Protease</keyword>
<evidence type="ECO:0000313" key="3">
    <source>
        <dbReference type="Proteomes" id="UP000703822"/>
    </source>
</evidence>
<proteinExistence type="predicted"/>